<dbReference type="AlphaFoldDB" id="A0ABD1PEV9"/>
<dbReference type="Proteomes" id="UP001604336">
    <property type="component" value="Unassembled WGS sequence"/>
</dbReference>
<feature type="domain" description="MULE transposase" evidence="2">
    <location>
        <begin position="134"/>
        <end position="202"/>
    </location>
</feature>
<dbReference type="PANTHER" id="PTHR47718:SF13">
    <property type="entry name" value="OS09G0290500 PROTEIN"/>
    <property type="match status" value="1"/>
</dbReference>
<dbReference type="InterPro" id="IPR018289">
    <property type="entry name" value="MULE_transposase_dom"/>
</dbReference>
<organism evidence="3 4">
    <name type="scientific">Abeliophyllum distichum</name>
    <dbReference type="NCBI Taxonomy" id="126358"/>
    <lineage>
        <taxon>Eukaryota</taxon>
        <taxon>Viridiplantae</taxon>
        <taxon>Streptophyta</taxon>
        <taxon>Embryophyta</taxon>
        <taxon>Tracheophyta</taxon>
        <taxon>Spermatophyta</taxon>
        <taxon>Magnoliopsida</taxon>
        <taxon>eudicotyledons</taxon>
        <taxon>Gunneridae</taxon>
        <taxon>Pentapetalae</taxon>
        <taxon>asterids</taxon>
        <taxon>lamiids</taxon>
        <taxon>Lamiales</taxon>
        <taxon>Oleaceae</taxon>
        <taxon>Forsythieae</taxon>
        <taxon>Abeliophyllum</taxon>
    </lineage>
</organism>
<evidence type="ECO:0000259" key="2">
    <source>
        <dbReference type="Pfam" id="PF10551"/>
    </source>
</evidence>
<evidence type="ECO:0000313" key="3">
    <source>
        <dbReference type="EMBL" id="KAL2462187.1"/>
    </source>
</evidence>
<sequence length="224" mass="25575">MNMFVVDDEYFQDDEIEIENFPSLNDNCVEESNEIVPEVGMKFKELDEVFEIYKNYASRVDFSVRKRNSKKGDDGFVRNFTFTCSREGRRTSNTSTSLKPQPTIQTRCNARMTTVSDASGSWCREAYKEFGDAVTFDTTYLTNRYDILLAPFVGVNHHGQSTMLGCGLISNEDTQIFTWPFRTRLECMEGKAPIVIITDQTGRCKMKFQLSFRILGIDGVCGIS</sequence>
<evidence type="ECO:0000259" key="1">
    <source>
        <dbReference type="Pfam" id="PF03101"/>
    </source>
</evidence>
<dbReference type="PANTHER" id="PTHR47718">
    <property type="entry name" value="OS01G0519700 PROTEIN"/>
    <property type="match status" value="1"/>
</dbReference>
<evidence type="ECO:0000313" key="4">
    <source>
        <dbReference type="Proteomes" id="UP001604336"/>
    </source>
</evidence>
<dbReference type="Pfam" id="PF10551">
    <property type="entry name" value="MULE"/>
    <property type="match status" value="1"/>
</dbReference>
<protein>
    <submittedName>
        <fullName evidence="3">Protein FAR1-RELATED SEQUENCE</fullName>
    </submittedName>
</protein>
<dbReference type="EMBL" id="JBFOLK010000014">
    <property type="protein sequence ID" value="KAL2462187.1"/>
    <property type="molecule type" value="Genomic_DNA"/>
</dbReference>
<dbReference type="Pfam" id="PF03101">
    <property type="entry name" value="FAR1"/>
    <property type="match status" value="1"/>
</dbReference>
<accession>A0ABD1PEV9</accession>
<comment type="caution">
    <text evidence="3">The sequence shown here is derived from an EMBL/GenBank/DDBJ whole genome shotgun (WGS) entry which is preliminary data.</text>
</comment>
<name>A0ABD1PEV9_9LAMI</name>
<feature type="domain" description="FAR1" evidence="1">
    <location>
        <begin position="52"/>
        <end position="123"/>
    </location>
</feature>
<proteinExistence type="predicted"/>
<reference evidence="4" key="1">
    <citation type="submission" date="2024-07" db="EMBL/GenBank/DDBJ databases">
        <title>Two chromosome-level genome assemblies of Korean endemic species Abeliophyllum distichum and Forsythia ovata (Oleaceae).</title>
        <authorList>
            <person name="Jang H."/>
        </authorList>
    </citation>
    <scope>NUCLEOTIDE SEQUENCE [LARGE SCALE GENOMIC DNA]</scope>
</reference>
<keyword evidence="4" id="KW-1185">Reference proteome</keyword>
<dbReference type="InterPro" id="IPR004330">
    <property type="entry name" value="FAR1_DNA_bnd_dom"/>
</dbReference>
<gene>
    <name evidence="3" type="ORF">Adt_45607</name>
</gene>